<keyword evidence="6 13" id="KW-0067">ATP-binding</keyword>
<dbReference type="NCBIfam" id="NF001979">
    <property type="entry name" value="PRK00768.1"/>
    <property type="match status" value="1"/>
</dbReference>
<dbReference type="GO" id="GO:0005524">
    <property type="term" value="F:ATP binding"/>
    <property type="evidence" value="ECO:0007669"/>
    <property type="project" value="UniProtKB-UniRule"/>
</dbReference>
<dbReference type="UniPathway" id="UPA00253">
    <property type="reaction ID" value="UER00333"/>
</dbReference>
<evidence type="ECO:0000256" key="7">
    <source>
        <dbReference type="ARBA" id="ARBA00022842"/>
    </source>
</evidence>
<evidence type="ECO:0000256" key="15">
    <source>
        <dbReference type="RuleBase" id="RU003812"/>
    </source>
</evidence>
<dbReference type="GO" id="GO:0008795">
    <property type="term" value="F:NAD+ synthase activity"/>
    <property type="evidence" value="ECO:0007669"/>
    <property type="project" value="UniProtKB-UniRule"/>
</dbReference>
<reference evidence="17 18" key="1">
    <citation type="submission" date="2020-07" db="EMBL/GenBank/DDBJ databases">
        <authorList>
            <person name="Criscuolo A."/>
        </authorList>
    </citation>
    <scope>NUCLEOTIDE SEQUENCE [LARGE SCALE GENOMIC DNA]</scope>
    <source>
        <strain evidence="18">CIP 111030</strain>
    </source>
</reference>
<evidence type="ECO:0000256" key="6">
    <source>
        <dbReference type="ARBA" id="ARBA00022840"/>
    </source>
</evidence>
<keyword evidence="18" id="KW-1185">Reference proteome</keyword>
<evidence type="ECO:0000256" key="5">
    <source>
        <dbReference type="ARBA" id="ARBA00022741"/>
    </source>
</evidence>
<protein>
    <recommendedName>
        <fullName evidence="12 13">NH(3)-dependent NAD(+) synthetase</fullName>
        <ecNumber evidence="11 13">6.3.1.5</ecNumber>
    </recommendedName>
</protein>
<keyword evidence="8 13" id="KW-0520">NAD</keyword>
<dbReference type="InterPro" id="IPR022310">
    <property type="entry name" value="NAD/GMP_synthase"/>
</dbReference>
<proteinExistence type="inferred from homology"/>
<comment type="subunit">
    <text evidence="2 13">Homodimer.</text>
</comment>
<feature type="binding site" evidence="13">
    <location>
        <position position="212"/>
    </location>
    <ligand>
        <name>ATP</name>
        <dbReference type="ChEBI" id="CHEBI:30616"/>
    </ligand>
</feature>
<evidence type="ECO:0000256" key="8">
    <source>
        <dbReference type="ARBA" id="ARBA00023027"/>
    </source>
</evidence>
<keyword evidence="7 13" id="KW-0460">Magnesium</keyword>
<sequence>MNLQQQRIIEALHVKSHFDPAVDTREIIDFIKAYTKEFSFIKTLVLGISGGQDSTLLGKLAQIAVDELNNEVKHTTYEFIAVLLPYGEQQDRKDVLDAVKFINPSRTVEVNIKDAVDASVKGLNEAGVYINDFVKGNEKARERMKVQYSIAAHTSGIVLGSDHAAESITGFFTKFGDGAADITPLTGLNKRQGRQILEHLEAPEHLYLKVPTADLESDKPMQADEEALGVSYDAIDDFLEGKEVSKKDYDTIVGHYRRSSHKRVLPYNRYLLPKELED</sequence>
<dbReference type="GO" id="GO:0005737">
    <property type="term" value="C:cytoplasm"/>
    <property type="evidence" value="ECO:0007669"/>
    <property type="project" value="InterPro"/>
</dbReference>
<dbReference type="EMBL" id="CAJEWE010000011">
    <property type="protein sequence ID" value="CAD2079686.1"/>
    <property type="molecule type" value="Genomic_DNA"/>
</dbReference>
<dbReference type="GO" id="GO:0009435">
    <property type="term" value="P:NAD+ biosynthetic process"/>
    <property type="evidence" value="ECO:0007669"/>
    <property type="project" value="UniProtKB-UniRule"/>
</dbReference>
<name>A0A6V7RMR0_9BACL</name>
<evidence type="ECO:0000256" key="3">
    <source>
        <dbReference type="ARBA" id="ARBA00022598"/>
    </source>
</evidence>
<comment type="catalytic activity">
    <reaction evidence="9 13 15">
        <text>deamido-NAD(+) + NH4(+) + ATP = AMP + diphosphate + NAD(+) + H(+)</text>
        <dbReference type="Rhea" id="RHEA:21188"/>
        <dbReference type="ChEBI" id="CHEBI:15378"/>
        <dbReference type="ChEBI" id="CHEBI:28938"/>
        <dbReference type="ChEBI" id="CHEBI:30616"/>
        <dbReference type="ChEBI" id="CHEBI:33019"/>
        <dbReference type="ChEBI" id="CHEBI:57540"/>
        <dbReference type="ChEBI" id="CHEBI:58437"/>
        <dbReference type="ChEBI" id="CHEBI:456215"/>
        <dbReference type="EC" id="6.3.1.5"/>
    </reaction>
</comment>
<dbReference type="GO" id="GO:0046872">
    <property type="term" value="F:metal ion binding"/>
    <property type="evidence" value="ECO:0007669"/>
    <property type="project" value="UniProtKB-KW"/>
</dbReference>
<feature type="binding site" evidence="13">
    <location>
        <position position="190"/>
    </location>
    <ligand>
        <name>ATP</name>
        <dbReference type="ChEBI" id="CHEBI:30616"/>
    </ligand>
</feature>
<dbReference type="SUPFAM" id="SSF52402">
    <property type="entry name" value="Adenine nucleotide alpha hydrolases-like"/>
    <property type="match status" value="1"/>
</dbReference>
<dbReference type="HAMAP" id="MF_00193">
    <property type="entry name" value="NadE_ammonia_dep"/>
    <property type="match status" value="1"/>
</dbReference>
<evidence type="ECO:0000256" key="11">
    <source>
        <dbReference type="ARBA" id="ARBA00066987"/>
    </source>
</evidence>
<feature type="domain" description="NAD/GMP synthase" evidence="16">
    <location>
        <begin position="25"/>
        <end position="266"/>
    </location>
</feature>
<dbReference type="InterPro" id="IPR014729">
    <property type="entry name" value="Rossmann-like_a/b/a_fold"/>
</dbReference>
<feature type="binding site" description="in other chain" evidence="13">
    <location>
        <position position="174"/>
    </location>
    <ligand>
        <name>deamido-NAD(+)</name>
        <dbReference type="ChEBI" id="CHEBI:58437"/>
        <note>ligand shared between two neighboring subunits</note>
    </ligand>
</feature>
<dbReference type="PANTHER" id="PTHR23090:SF7">
    <property type="entry name" value="NH(3)-DEPENDENT NAD(+) SYNTHETASE"/>
    <property type="match status" value="1"/>
</dbReference>
<evidence type="ECO:0000256" key="2">
    <source>
        <dbReference type="ARBA" id="ARBA00011738"/>
    </source>
</evidence>
<dbReference type="GO" id="GO:0003952">
    <property type="term" value="F:NAD+ synthase (glutamine-hydrolyzing) activity"/>
    <property type="evidence" value="ECO:0007669"/>
    <property type="project" value="InterPro"/>
</dbReference>
<feature type="binding site" description="in other chain" evidence="13">
    <location>
        <position position="141"/>
    </location>
    <ligand>
        <name>deamido-NAD(+)</name>
        <dbReference type="ChEBI" id="CHEBI:58437"/>
        <note>ligand shared between two neighboring subunits</note>
    </ligand>
</feature>
<dbReference type="Pfam" id="PF02540">
    <property type="entry name" value="NAD_synthase"/>
    <property type="match status" value="1"/>
</dbReference>
<dbReference type="CDD" id="cd00553">
    <property type="entry name" value="NAD_synthase"/>
    <property type="match status" value="1"/>
</dbReference>
<accession>A0A6V7RMR0</accession>
<evidence type="ECO:0000313" key="18">
    <source>
        <dbReference type="Proteomes" id="UP000521032"/>
    </source>
</evidence>
<dbReference type="FunFam" id="3.40.50.620:FF:000015">
    <property type="entry name" value="NH(3)-dependent NAD(+) synthetase"/>
    <property type="match status" value="1"/>
</dbReference>
<evidence type="ECO:0000256" key="13">
    <source>
        <dbReference type="HAMAP-Rule" id="MF_00193"/>
    </source>
</evidence>
<dbReference type="InterPro" id="IPR022926">
    <property type="entry name" value="NH(3)-dep_NAD(+)_synth"/>
</dbReference>
<evidence type="ECO:0000256" key="12">
    <source>
        <dbReference type="ARBA" id="ARBA00070926"/>
    </source>
</evidence>
<dbReference type="Gene3D" id="3.40.50.620">
    <property type="entry name" value="HUPs"/>
    <property type="match status" value="1"/>
</dbReference>
<feature type="binding site" evidence="13">
    <location>
        <position position="53"/>
    </location>
    <ligand>
        <name>Mg(2+)</name>
        <dbReference type="ChEBI" id="CHEBI:18420"/>
    </ligand>
</feature>
<evidence type="ECO:0000259" key="16">
    <source>
        <dbReference type="Pfam" id="PF02540"/>
    </source>
</evidence>
<evidence type="ECO:0000313" key="17">
    <source>
        <dbReference type="EMBL" id="CAD2079686.1"/>
    </source>
</evidence>
<evidence type="ECO:0000256" key="4">
    <source>
        <dbReference type="ARBA" id="ARBA00022723"/>
    </source>
</evidence>
<keyword evidence="4 13" id="KW-0479">Metal-binding</keyword>
<evidence type="ECO:0000256" key="1">
    <source>
        <dbReference type="ARBA" id="ARBA00005859"/>
    </source>
</evidence>
<dbReference type="RefSeq" id="WP_186088488.1">
    <property type="nucleotide sequence ID" value="NZ_BMDB01000004.1"/>
</dbReference>
<feature type="binding site" evidence="13">
    <location>
        <position position="181"/>
    </location>
    <ligand>
        <name>deamido-NAD(+)</name>
        <dbReference type="ChEBI" id="CHEBI:58437"/>
        <note>ligand shared between two neighboring subunits</note>
    </ligand>
</feature>
<organism evidence="17 18">
    <name type="scientific">Phocicoccus schoeneichii</name>
    <dbReference type="NCBI Taxonomy" id="1812261"/>
    <lineage>
        <taxon>Bacteria</taxon>
        <taxon>Bacillati</taxon>
        <taxon>Bacillota</taxon>
        <taxon>Bacilli</taxon>
        <taxon>Bacillales</taxon>
        <taxon>Salinicoccaceae</taxon>
        <taxon>Phocicoccus</taxon>
    </lineage>
</organism>
<evidence type="ECO:0000256" key="10">
    <source>
        <dbReference type="ARBA" id="ARBA00055966"/>
    </source>
</evidence>
<comment type="caution">
    <text evidence="13">Lacks conserved residue(s) required for the propagation of feature annotation.</text>
</comment>
<keyword evidence="5 13" id="KW-0547">Nucleotide-binding</keyword>
<gene>
    <name evidence="13 17" type="primary">nadE</name>
    <name evidence="17" type="ORF">JEOSCH030_01689</name>
</gene>
<dbReference type="NCBIfam" id="TIGR00552">
    <property type="entry name" value="nadE"/>
    <property type="match status" value="1"/>
</dbReference>
<feature type="binding site" evidence="13">
    <location>
        <begin position="47"/>
        <end position="54"/>
    </location>
    <ligand>
        <name>ATP</name>
        <dbReference type="ChEBI" id="CHEBI:30616"/>
    </ligand>
</feature>
<comment type="similarity">
    <text evidence="1 13 14">Belongs to the NAD synthetase family.</text>
</comment>
<dbReference type="Proteomes" id="UP000521032">
    <property type="component" value="Unassembled WGS sequence"/>
</dbReference>
<dbReference type="AlphaFoldDB" id="A0A6V7RMR0"/>
<evidence type="ECO:0000256" key="9">
    <source>
        <dbReference type="ARBA" id="ARBA00051206"/>
    </source>
</evidence>
<evidence type="ECO:0000256" key="14">
    <source>
        <dbReference type="RuleBase" id="RU003811"/>
    </source>
</evidence>
<dbReference type="EC" id="6.3.1.5" evidence="11 13"/>
<dbReference type="InterPro" id="IPR003694">
    <property type="entry name" value="NAD_synthase"/>
</dbReference>
<feature type="binding site" description="in other chain" evidence="13">
    <location>
        <begin position="261"/>
        <end position="262"/>
    </location>
    <ligand>
        <name>deamido-NAD(+)</name>
        <dbReference type="ChEBI" id="CHEBI:58437"/>
        <note>ligand shared between two neighboring subunits</note>
    </ligand>
</feature>
<comment type="pathway">
    <text evidence="13">Cofactor biosynthesis; NAD(+) biosynthesis; NAD(+) from deamido-NAD(+) (ammonia route): step 1/1.</text>
</comment>
<comment type="function">
    <text evidence="10 13">Catalyzes the ATP-dependent amidation of deamido-NAD to form NAD. Uses ammonia as a nitrogen source.</text>
</comment>
<comment type="caution">
    <text evidence="17">The sequence shown here is derived from an EMBL/GenBank/DDBJ whole genome shotgun (WGS) entry which is preliminary data.</text>
</comment>
<keyword evidence="3 13" id="KW-0436">Ligase</keyword>
<feature type="binding site" evidence="13">
    <location>
        <position position="166"/>
    </location>
    <ligand>
        <name>Mg(2+)</name>
        <dbReference type="ChEBI" id="CHEBI:18420"/>
    </ligand>
</feature>
<dbReference type="PANTHER" id="PTHR23090">
    <property type="entry name" value="NH 3 /GLUTAMINE-DEPENDENT NAD + SYNTHETASE"/>
    <property type="match status" value="1"/>
</dbReference>
<dbReference type="GO" id="GO:0004359">
    <property type="term" value="F:glutaminase activity"/>
    <property type="evidence" value="ECO:0007669"/>
    <property type="project" value="InterPro"/>
</dbReference>